<gene>
    <name evidence="12" type="primary">pknB</name>
    <name evidence="12" type="ORF">JTE88_03840</name>
</gene>
<dbReference type="SMART" id="SM00220">
    <property type="entry name" value="S_TKc"/>
    <property type="match status" value="1"/>
</dbReference>
<feature type="domain" description="PASTA" evidence="11">
    <location>
        <begin position="594"/>
        <end position="657"/>
    </location>
</feature>
<reference evidence="12 13" key="1">
    <citation type="submission" date="2021-02" db="EMBL/GenBank/DDBJ databases">
        <title>Complete Genome Sequence of Arcanobacterium phocisimile strain DSM 26142T from a harbour seal.</title>
        <authorList>
            <person name="Borowiak M."/>
            <person name="Alssahen M."/>
            <person name="Malorny B."/>
            <person name="Laemmler C."/>
            <person name="Siebert U."/>
            <person name="Ploetz M."/>
            <person name="Abdulmawjood A."/>
        </authorList>
    </citation>
    <scope>NUCLEOTIDE SEQUENCE [LARGE SCALE GENOMIC DNA]</scope>
    <source>
        <strain evidence="12 13">DSM 26142</strain>
    </source>
</reference>
<dbReference type="InterPro" id="IPR000719">
    <property type="entry name" value="Prot_kinase_dom"/>
</dbReference>
<dbReference type="SMART" id="SM00740">
    <property type="entry name" value="PASTA"/>
    <property type="match status" value="4"/>
</dbReference>
<evidence type="ECO:0000313" key="13">
    <source>
        <dbReference type="Proteomes" id="UP000602653"/>
    </source>
</evidence>
<dbReference type="InterPro" id="IPR011009">
    <property type="entry name" value="Kinase-like_dom_sf"/>
</dbReference>
<evidence type="ECO:0000256" key="3">
    <source>
        <dbReference type="ARBA" id="ARBA00022679"/>
    </source>
</evidence>
<evidence type="ECO:0000256" key="6">
    <source>
        <dbReference type="ARBA" id="ARBA00022840"/>
    </source>
</evidence>
<dbReference type="SUPFAM" id="SSF56112">
    <property type="entry name" value="Protein kinase-like (PK-like)"/>
    <property type="match status" value="1"/>
</dbReference>
<dbReference type="PANTHER" id="PTHR43289">
    <property type="entry name" value="MITOGEN-ACTIVATED PROTEIN KINASE KINASE KINASE 20-RELATED"/>
    <property type="match status" value="1"/>
</dbReference>
<dbReference type="CDD" id="cd06577">
    <property type="entry name" value="PASTA_pknB"/>
    <property type="match status" value="4"/>
</dbReference>
<keyword evidence="5 12" id="KW-0418">Kinase</keyword>
<dbReference type="CDD" id="cd14014">
    <property type="entry name" value="STKc_PknB_like"/>
    <property type="match status" value="1"/>
</dbReference>
<accession>A0ABX7IKB1</accession>
<dbReference type="PROSITE" id="PS50011">
    <property type="entry name" value="PROTEIN_KINASE_DOM"/>
    <property type="match status" value="1"/>
</dbReference>
<dbReference type="Pfam" id="PF03793">
    <property type="entry name" value="PASTA"/>
    <property type="match status" value="4"/>
</dbReference>
<evidence type="ECO:0000313" key="12">
    <source>
        <dbReference type="EMBL" id="QRV02864.1"/>
    </source>
</evidence>
<dbReference type="InterPro" id="IPR008271">
    <property type="entry name" value="Ser/Thr_kinase_AS"/>
</dbReference>
<dbReference type="PROSITE" id="PS51178">
    <property type="entry name" value="PASTA"/>
    <property type="match status" value="4"/>
</dbReference>
<evidence type="ECO:0000256" key="4">
    <source>
        <dbReference type="ARBA" id="ARBA00022741"/>
    </source>
</evidence>
<evidence type="ECO:0000256" key="9">
    <source>
        <dbReference type="SAM" id="Phobius"/>
    </source>
</evidence>
<dbReference type="PROSITE" id="PS00108">
    <property type="entry name" value="PROTEIN_KINASE_ST"/>
    <property type="match status" value="1"/>
</dbReference>
<dbReference type="PANTHER" id="PTHR43289:SF34">
    <property type="entry name" value="SERINE_THREONINE-PROTEIN KINASE YBDM-RELATED"/>
    <property type="match status" value="1"/>
</dbReference>
<sequence length="657" mass="70689">MNSDPLLNAAIDGRYVIISRLARGGMASVYHAHDTRLERDVAVKIIHSHLAEQPDFVERFIREARSAAKLSSPHVVNVYDQGVAHTPIGELPYLVMQLITGPDLRSQLAQHGSLPLGMALTITRQVLQALAVAHQADVIHRDVKPENILLDKPLDINAVLDKPVINAQVADFGLARAASSATQTATVLGTVAYVAPELVTNGSAGPTADIYAVGIMLYELIAGTLPYNGETPVAIAYQHVNGDIPYLTELADWMPAHIDSLIRLFTAKDPYKRPRDAFAALDALDDIIRSTPEDIAIRRVPVFPQSPAATPPTATQQITSQNFTPAATTGTQRIETLPQASDTATLPKKAQLKPQPTLPERKKRRLWPIILFLILLVASIASTTGWYFLYGPGMRITIADVQNLTAIEATEKLQEQGFTISTVREFSDTVEKDHVISTSPKGGSSIHPDSVITVTISNGIRYLTVPTVAGKTAEEARELLTATGFNKISEITDYSDTVEKGTVISQSPEADASIPHNTEVSYTVSQGRAPVTIPDLATLTRADAEEKLSSTGLTPVITEEYSDTVPEGQVISQSPQANSAGLRLDEVNIVISKGPELIEVPNVVGQQSGSATTRLKNAGFNVQVEKILGGFFGTVRLQDPEAGTMIKPGSTIKISVV</sequence>
<keyword evidence="4" id="KW-0547">Nucleotide-binding</keyword>
<evidence type="ECO:0000256" key="2">
    <source>
        <dbReference type="ARBA" id="ARBA00022527"/>
    </source>
</evidence>
<keyword evidence="13" id="KW-1185">Reference proteome</keyword>
<evidence type="ECO:0000256" key="7">
    <source>
        <dbReference type="ARBA" id="ARBA00047899"/>
    </source>
</evidence>
<dbReference type="Gene3D" id="1.10.510.10">
    <property type="entry name" value="Transferase(Phosphotransferase) domain 1"/>
    <property type="match status" value="1"/>
</dbReference>
<evidence type="ECO:0000256" key="8">
    <source>
        <dbReference type="ARBA" id="ARBA00048679"/>
    </source>
</evidence>
<feature type="domain" description="PASTA" evidence="11">
    <location>
        <begin position="459"/>
        <end position="526"/>
    </location>
</feature>
<feature type="domain" description="PASTA" evidence="11">
    <location>
        <begin position="393"/>
        <end position="458"/>
    </location>
</feature>
<dbReference type="InterPro" id="IPR005543">
    <property type="entry name" value="PASTA_dom"/>
</dbReference>
<name>A0ABX7IKB1_9ACTO</name>
<feature type="transmembrane region" description="Helical" evidence="9">
    <location>
        <begin position="366"/>
        <end position="389"/>
    </location>
</feature>
<keyword evidence="9" id="KW-0812">Transmembrane</keyword>
<organism evidence="12 13">
    <name type="scientific">Arcanobacterium phocisimile</name>
    <dbReference type="NCBI Taxonomy" id="1302235"/>
    <lineage>
        <taxon>Bacteria</taxon>
        <taxon>Bacillati</taxon>
        <taxon>Actinomycetota</taxon>
        <taxon>Actinomycetes</taxon>
        <taxon>Actinomycetales</taxon>
        <taxon>Actinomycetaceae</taxon>
        <taxon>Arcanobacterium</taxon>
    </lineage>
</organism>
<evidence type="ECO:0000259" key="11">
    <source>
        <dbReference type="PROSITE" id="PS51178"/>
    </source>
</evidence>
<dbReference type="EMBL" id="CP070228">
    <property type="protein sequence ID" value="QRV02864.1"/>
    <property type="molecule type" value="Genomic_DNA"/>
</dbReference>
<dbReference type="RefSeq" id="WP_204425508.1">
    <property type="nucleotide sequence ID" value="NZ_CP070228.1"/>
</dbReference>
<dbReference type="NCBIfam" id="NF033483">
    <property type="entry name" value="PknB_PASTA_kin"/>
    <property type="match status" value="1"/>
</dbReference>
<dbReference type="GO" id="GO:0016301">
    <property type="term" value="F:kinase activity"/>
    <property type="evidence" value="ECO:0007669"/>
    <property type="project" value="UniProtKB-KW"/>
</dbReference>
<dbReference type="EC" id="2.7.11.1" evidence="1"/>
<keyword evidence="2" id="KW-0723">Serine/threonine-protein kinase</keyword>
<keyword evidence="3" id="KW-0808">Transferase</keyword>
<proteinExistence type="predicted"/>
<comment type="catalytic activity">
    <reaction evidence="7">
        <text>L-threonyl-[protein] + ATP = O-phospho-L-threonyl-[protein] + ADP + H(+)</text>
        <dbReference type="Rhea" id="RHEA:46608"/>
        <dbReference type="Rhea" id="RHEA-COMP:11060"/>
        <dbReference type="Rhea" id="RHEA-COMP:11605"/>
        <dbReference type="ChEBI" id="CHEBI:15378"/>
        <dbReference type="ChEBI" id="CHEBI:30013"/>
        <dbReference type="ChEBI" id="CHEBI:30616"/>
        <dbReference type="ChEBI" id="CHEBI:61977"/>
        <dbReference type="ChEBI" id="CHEBI:456216"/>
        <dbReference type="EC" id="2.7.11.1"/>
    </reaction>
</comment>
<dbReference type="Gene3D" id="3.30.10.20">
    <property type="match status" value="4"/>
</dbReference>
<feature type="domain" description="PASTA" evidence="11">
    <location>
        <begin position="527"/>
        <end position="593"/>
    </location>
</feature>
<evidence type="ECO:0000256" key="1">
    <source>
        <dbReference type="ARBA" id="ARBA00012513"/>
    </source>
</evidence>
<keyword evidence="6" id="KW-0067">ATP-binding</keyword>
<evidence type="ECO:0000256" key="5">
    <source>
        <dbReference type="ARBA" id="ARBA00022777"/>
    </source>
</evidence>
<comment type="catalytic activity">
    <reaction evidence="8">
        <text>L-seryl-[protein] + ATP = O-phospho-L-seryl-[protein] + ADP + H(+)</text>
        <dbReference type="Rhea" id="RHEA:17989"/>
        <dbReference type="Rhea" id="RHEA-COMP:9863"/>
        <dbReference type="Rhea" id="RHEA-COMP:11604"/>
        <dbReference type="ChEBI" id="CHEBI:15378"/>
        <dbReference type="ChEBI" id="CHEBI:29999"/>
        <dbReference type="ChEBI" id="CHEBI:30616"/>
        <dbReference type="ChEBI" id="CHEBI:83421"/>
        <dbReference type="ChEBI" id="CHEBI:456216"/>
        <dbReference type="EC" id="2.7.11.1"/>
    </reaction>
</comment>
<dbReference type="Proteomes" id="UP000602653">
    <property type="component" value="Chromosome"/>
</dbReference>
<keyword evidence="9" id="KW-0472">Membrane</keyword>
<dbReference type="Gene3D" id="3.30.200.20">
    <property type="entry name" value="Phosphorylase Kinase, domain 1"/>
    <property type="match status" value="1"/>
</dbReference>
<feature type="domain" description="Protein kinase" evidence="10">
    <location>
        <begin position="15"/>
        <end position="288"/>
    </location>
</feature>
<protein>
    <recommendedName>
        <fullName evidence="1">non-specific serine/threonine protein kinase</fullName>
        <ecNumber evidence="1">2.7.11.1</ecNumber>
    </recommendedName>
</protein>
<evidence type="ECO:0000259" key="10">
    <source>
        <dbReference type="PROSITE" id="PS50011"/>
    </source>
</evidence>
<keyword evidence="9" id="KW-1133">Transmembrane helix</keyword>
<dbReference type="Pfam" id="PF00069">
    <property type="entry name" value="Pkinase"/>
    <property type="match status" value="1"/>
</dbReference>